<evidence type="ECO:0000256" key="1">
    <source>
        <dbReference type="SAM" id="Phobius"/>
    </source>
</evidence>
<organism evidence="2 3">
    <name type="scientific">Paracoccus hibiscisoli</name>
    <dbReference type="NCBI Taxonomy" id="2023261"/>
    <lineage>
        <taxon>Bacteria</taxon>
        <taxon>Pseudomonadati</taxon>
        <taxon>Pseudomonadota</taxon>
        <taxon>Alphaproteobacteria</taxon>
        <taxon>Rhodobacterales</taxon>
        <taxon>Paracoccaceae</taxon>
        <taxon>Paracoccus</taxon>
    </lineage>
</organism>
<name>A0A4V5MTZ5_9RHOB</name>
<accession>A0A4V5MTZ5</accession>
<dbReference type="RefSeq" id="WP_136855607.1">
    <property type="nucleotide sequence ID" value="NZ_SUNH01000006.1"/>
</dbReference>
<dbReference type="Proteomes" id="UP000306223">
    <property type="component" value="Unassembled WGS sequence"/>
</dbReference>
<proteinExistence type="predicted"/>
<keyword evidence="3" id="KW-1185">Reference proteome</keyword>
<evidence type="ECO:0000313" key="2">
    <source>
        <dbReference type="EMBL" id="TJZ86178.1"/>
    </source>
</evidence>
<keyword evidence="1" id="KW-0812">Transmembrane</keyword>
<sequence>MGGFSTVAAMVLWFGWGLPHGNEKAHVDPTRADYIDLLLTMVTILLGAIGLAVTVGALVIGLVALKTLREIKTEAATEAKIAAGNKIAAELAPSVDAKVREALPAALPSALMNDDLADKILTEMAGRGELDAVLERVVARLQGGPTDDPEQPDDN</sequence>
<dbReference type="OrthoDB" id="7866863at2"/>
<dbReference type="EMBL" id="SUNH01000006">
    <property type="protein sequence ID" value="TJZ86178.1"/>
    <property type="molecule type" value="Genomic_DNA"/>
</dbReference>
<protein>
    <submittedName>
        <fullName evidence="2">Uncharacterized protein</fullName>
    </submittedName>
</protein>
<feature type="transmembrane region" description="Helical" evidence="1">
    <location>
        <begin position="37"/>
        <end position="65"/>
    </location>
</feature>
<keyword evidence="1" id="KW-1133">Transmembrane helix</keyword>
<evidence type="ECO:0000313" key="3">
    <source>
        <dbReference type="Proteomes" id="UP000306223"/>
    </source>
</evidence>
<reference evidence="2 3" key="1">
    <citation type="submission" date="2019-04" db="EMBL/GenBank/DDBJ databases">
        <authorList>
            <person name="Li J."/>
        </authorList>
    </citation>
    <scope>NUCLEOTIDE SEQUENCE [LARGE SCALE GENOMIC DNA]</scope>
    <source>
        <strain evidence="2 3">CCTCC AB2016182</strain>
    </source>
</reference>
<keyword evidence="1" id="KW-0472">Membrane</keyword>
<gene>
    <name evidence="2" type="ORF">FA740_04630</name>
</gene>
<comment type="caution">
    <text evidence="2">The sequence shown here is derived from an EMBL/GenBank/DDBJ whole genome shotgun (WGS) entry which is preliminary data.</text>
</comment>
<dbReference type="AlphaFoldDB" id="A0A4V5MTZ5"/>